<comment type="caution">
    <text evidence="7">The sequence shown here is derived from an EMBL/GenBank/DDBJ whole genome shotgun (WGS) entry which is preliminary data.</text>
</comment>
<dbReference type="PANTHER" id="PTHR46481:SF10">
    <property type="entry name" value="ZINC FINGER BED DOMAIN-CONTAINING PROTEIN 39"/>
    <property type="match status" value="1"/>
</dbReference>
<comment type="subcellular location">
    <subcellularLocation>
        <location evidence="1">Nucleus</location>
    </subcellularLocation>
</comment>
<name>A0A814PGZ7_9BILA</name>
<evidence type="ECO:0000256" key="2">
    <source>
        <dbReference type="ARBA" id="ARBA00022723"/>
    </source>
</evidence>
<protein>
    <submittedName>
        <fullName evidence="7">Uncharacterized protein</fullName>
    </submittedName>
</protein>
<keyword evidence="5" id="KW-0539">Nucleus</keyword>
<organism evidence="7 8">
    <name type="scientific">Brachionus calyciflorus</name>
    <dbReference type="NCBI Taxonomy" id="104777"/>
    <lineage>
        <taxon>Eukaryota</taxon>
        <taxon>Metazoa</taxon>
        <taxon>Spiralia</taxon>
        <taxon>Gnathifera</taxon>
        <taxon>Rotifera</taxon>
        <taxon>Eurotatoria</taxon>
        <taxon>Monogononta</taxon>
        <taxon>Pseudotrocha</taxon>
        <taxon>Ploima</taxon>
        <taxon>Brachionidae</taxon>
        <taxon>Brachionus</taxon>
    </lineage>
</organism>
<proteinExistence type="predicted"/>
<keyword evidence="2" id="KW-0479">Metal-binding</keyword>
<dbReference type="OrthoDB" id="10057873at2759"/>
<dbReference type="AlphaFoldDB" id="A0A814PGZ7"/>
<dbReference type="InterPro" id="IPR052035">
    <property type="entry name" value="ZnF_BED_domain_contain"/>
</dbReference>
<accession>A0A814PGZ7</accession>
<evidence type="ECO:0000256" key="6">
    <source>
        <dbReference type="SAM" id="MobiDB-lite"/>
    </source>
</evidence>
<feature type="region of interest" description="Disordered" evidence="6">
    <location>
        <begin position="21"/>
        <end position="41"/>
    </location>
</feature>
<sequence length="163" mass="18701">MTVRGSVNVTSNFVRNIQIKHSDQLKSSSTRPNESSKNQPQISQYNQQFASFANNQIPLTIVDKPSIKNMFNELNPQFNCLPYKTASKRVTNSLIQETKNKISVILKENSKVSLMVDLWTDRRCRSFLRVNAHCLDGKWSPYTILLSCKRFKGSHFSRSINDS</sequence>
<evidence type="ECO:0000256" key="5">
    <source>
        <dbReference type="ARBA" id="ARBA00023242"/>
    </source>
</evidence>
<evidence type="ECO:0000256" key="1">
    <source>
        <dbReference type="ARBA" id="ARBA00004123"/>
    </source>
</evidence>
<reference evidence="7" key="1">
    <citation type="submission" date="2021-02" db="EMBL/GenBank/DDBJ databases">
        <authorList>
            <person name="Nowell W R."/>
        </authorList>
    </citation>
    <scope>NUCLEOTIDE SEQUENCE</scope>
    <source>
        <strain evidence="7">Ploen Becks lab</strain>
    </source>
</reference>
<dbReference type="GO" id="GO:0005634">
    <property type="term" value="C:nucleus"/>
    <property type="evidence" value="ECO:0007669"/>
    <property type="project" value="UniProtKB-SubCell"/>
</dbReference>
<keyword evidence="4" id="KW-0862">Zinc</keyword>
<dbReference type="PANTHER" id="PTHR46481">
    <property type="entry name" value="ZINC FINGER BED DOMAIN-CONTAINING PROTEIN 4"/>
    <property type="match status" value="1"/>
</dbReference>
<feature type="compositionally biased region" description="Polar residues" evidence="6">
    <location>
        <begin position="25"/>
        <end position="41"/>
    </location>
</feature>
<gene>
    <name evidence="7" type="ORF">OXX778_LOCUS21339</name>
</gene>
<dbReference type="GO" id="GO:0008270">
    <property type="term" value="F:zinc ion binding"/>
    <property type="evidence" value="ECO:0007669"/>
    <property type="project" value="UniProtKB-KW"/>
</dbReference>
<keyword evidence="8" id="KW-1185">Reference proteome</keyword>
<evidence type="ECO:0000313" key="8">
    <source>
        <dbReference type="Proteomes" id="UP000663879"/>
    </source>
</evidence>
<evidence type="ECO:0000256" key="4">
    <source>
        <dbReference type="ARBA" id="ARBA00022833"/>
    </source>
</evidence>
<dbReference type="EMBL" id="CAJNOC010007784">
    <property type="protein sequence ID" value="CAF1104966.1"/>
    <property type="molecule type" value="Genomic_DNA"/>
</dbReference>
<evidence type="ECO:0000313" key="7">
    <source>
        <dbReference type="EMBL" id="CAF1104966.1"/>
    </source>
</evidence>
<evidence type="ECO:0000256" key="3">
    <source>
        <dbReference type="ARBA" id="ARBA00022771"/>
    </source>
</evidence>
<dbReference type="Proteomes" id="UP000663879">
    <property type="component" value="Unassembled WGS sequence"/>
</dbReference>
<keyword evidence="3" id="KW-0863">Zinc-finger</keyword>